<sequence>MQKYPNGYTAENLPDLSTDELFMNWMKTAALPSFVKLYGINKTAAFEKGSYSTEIDLNYPVSIFGGTKSMVIGTSSVLGGRHLSLGICYLIVACISIAFMLGFLIKQLFTRKQTNHAFLSEFNGEDSSANNVVDNSSSIAPNSSRSNGRNIL</sequence>
<accession>A0ACB5U7Y6</accession>
<keyword evidence="2" id="KW-1185">Reference proteome</keyword>
<evidence type="ECO:0000313" key="2">
    <source>
        <dbReference type="Proteomes" id="UP001165101"/>
    </source>
</evidence>
<name>A0ACB5U7Y6_CANBO</name>
<proteinExistence type="predicted"/>
<evidence type="ECO:0000313" key="1">
    <source>
        <dbReference type="EMBL" id="GMF04427.1"/>
    </source>
</evidence>
<reference evidence="1" key="1">
    <citation type="submission" date="2023-04" db="EMBL/GenBank/DDBJ databases">
        <title>Candida boidinii NBRC 1967.</title>
        <authorList>
            <person name="Ichikawa N."/>
            <person name="Sato H."/>
            <person name="Tonouchi N."/>
        </authorList>
    </citation>
    <scope>NUCLEOTIDE SEQUENCE</scope>
    <source>
        <strain evidence="1">NBRC 1967</strain>
    </source>
</reference>
<dbReference type="EMBL" id="BSXV01006932">
    <property type="protein sequence ID" value="GMF04427.1"/>
    <property type="molecule type" value="Genomic_DNA"/>
</dbReference>
<protein>
    <submittedName>
        <fullName evidence="1">Unnamed protein product</fullName>
    </submittedName>
</protein>
<organism evidence="1 2">
    <name type="scientific">Candida boidinii</name>
    <name type="common">Yeast</name>
    <dbReference type="NCBI Taxonomy" id="5477"/>
    <lineage>
        <taxon>Eukaryota</taxon>
        <taxon>Fungi</taxon>
        <taxon>Dikarya</taxon>
        <taxon>Ascomycota</taxon>
        <taxon>Saccharomycotina</taxon>
        <taxon>Pichiomycetes</taxon>
        <taxon>Pichiales</taxon>
        <taxon>Pichiaceae</taxon>
        <taxon>Ogataea</taxon>
        <taxon>Ogataea/Candida clade</taxon>
    </lineage>
</organism>
<gene>
    <name evidence="1" type="ORF">Cboi01_000649200</name>
</gene>
<comment type="caution">
    <text evidence="1">The sequence shown here is derived from an EMBL/GenBank/DDBJ whole genome shotgun (WGS) entry which is preliminary data.</text>
</comment>
<dbReference type="Proteomes" id="UP001165101">
    <property type="component" value="Unassembled WGS sequence"/>
</dbReference>